<evidence type="ECO:0000259" key="3">
    <source>
        <dbReference type="Pfam" id="PF21110"/>
    </source>
</evidence>
<organism evidence="4 5">
    <name type="scientific">candidate division MSBL1 archaeon SCGC-AAA382N08</name>
    <dbReference type="NCBI Taxonomy" id="1698285"/>
    <lineage>
        <taxon>Archaea</taxon>
        <taxon>Methanobacteriati</taxon>
        <taxon>Methanobacteriota</taxon>
        <taxon>candidate division MSBL1</taxon>
    </lineage>
</organism>
<feature type="compositionally biased region" description="Basic and acidic residues" evidence="1">
    <location>
        <begin position="1"/>
        <end position="16"/>
    </location>
</feature>
<evidence type="ECO:0000313" key="4">
    <source>
        <dbReference type="EMBL" id="KXB08858.1"/>
    </source>
</evidence>
<evidence type="ECO:0000313" key="5">
    <source>
        <dbReference type="Proteomes" id="UP000070175"/>
    </source>
</evidence>
<gene>
    <name evidence="4" type="ORF">AKJ56_00145</name>
</gene>
<proteinExistence type="predicted"/>
<evidence type="ECO:0000256" key="1">
    <source>
        <dbReference type="SAM" id="MobiDB-lite"/>
    </source>
</evidence>
<keyword evidence="2" id="KW-0472">Membrane</keyword>
<reference evidence="4 5" key="1">
    <citation type="journal article" date="2016" name="Sci. Rep.">
        <title>Metabolic traits of an uncultured archaeal lineage -MSBL1- from brine pools of the Red Sea.</title>
        <authorList>
            <person name="Mwirichia R."/>
            <person name="Alam I."/>
            <person name="Rashid M."/>
            <person name="Vinu M."/>
            <person name="Ba-Alawi W."/>
            <person name="Anthony Kamau A."/>
            <person name="Kamanda Ngugi D."/>
            <person name="Goker M."/>
            <person name="Klenk H.P."/>
            <person name="Bajic V."/>
            <person name="Stingl U."/>
        </authorList>
    </citation>
    <scope>NUCLEOTIDE SEQUENCE [LARGE SCALE GENOMIC DNA]</scope>
    <source>
        <strain evidence="4">SCGC-AAA382N08</strain>
    </source>
</reference>
<protein>
    <recommendedName>
        <fullName evidence="3">GlxA-like beta barrel domain-containing protein</fullName>
    </recommendedName>
</protein>
<feature type="domain" description="GlxA-like beta barrel" evidence="3">
    <location>
        <begin position="110"/>
        <end position="192"/>
    </location>
</feature>
<sequence length="399" mass="44926">MSEKILDIVPPRKTEPEQVESSGDEPFWSLSKIVALGVVVVVAAGVFSFFRFSRAEVKIWPRSEVIKSEKSVTVTQSATSSEQRIPGRMLSVRVKDSQQFEASEVARESRAQGTIRVYNEATEHLNLIEGTRFMSASQRVYRASRRISLPSARREGGEKKPGRADVVVTAVQPGKEYNVENSKFSVPGLSGSYLYHKIYAETVEPIDGGFKGKAYQVTEQGVEQAKQSLTEQLKEKGKTELERKDYNIIPETFVQNTTGTFVSAQPGMNTDKFTVQQTVVTEAFAFKRQALNQLVEKLAKAELESGEVYRPSLNVDYEIQDVYPEQKRALIKVDFSAKVYSPVDKSELKSEIQGMSLPGLRSWLNQKEGVEKSEVTTWPSWRRSVPSDRNRIRIKVLIE</sequence>
<keyword evidence="2" id="KW-0812">Transmembrane</keyword>
<dbReference type="Pfam" id="PF21110">
    <property type="entry name" value="GlxA"/>
    <property type="match status" value="1"/>
</dbReference>
<dbReference type="InterPro" id="IPR049305">
    <property type="entry name" value="GlxA-like_b-barrel"/>
</dbReference>
<dbReference type="AlphaFoldDB" id="A0A133VQY6"/>
<name>A0A133VQY6_9EURY</name>
<keyword evidence="2" id="KW-1133">Transmembrane helix</keyword>
<comment type="caution">
    <text evidence="4">The sequence shown here is derived from an EMBL/GenBank/DDBJ whole genome shotgun (WGS) entry which is preliminary data.</text>
</comment>
<accession>A0A133VQY6</accession>
<feature type="region of interest" description="Disordered" evidence="1">
    <location>
        <begin position="1"/>
        <end position="24"/>
    </location>
</feature>
<keyword evidence="5" id="KW-1185">Reference proteome</keyword>
<dbReference type="Proteomes" id="UP000070175">
    <property type="component" value="Unassembled WGS sequence"/>
</dbReference>
<dbReference type="EMBL" id="LHYJ01000001">
    <property type="protein sequence ID" value="KXB08858.1"/>
    <property type="molecule type" value="Genomic_DNA"/>
</dbReference>
<evidence type="ECO:0000256" key="2">
    <source>
        <dbReference type="SAM" id="Phobius"/>
    </source>
</evidence>
<feature type="transmembrane region" description="Helical" evidence="2">
    <location>
        <begin position="33"/>
        <end position="52"/>
    </location>
</feature>